<keyword evidence="3" id="KW-1185">Reference proteome</keyword>
<name>A0A3N4INZ6_ASCIM</name>
<sequence length="489" mass="55710">MSDSSPKWVYIVTTSIWKGQYDLEMEDSLTTEHELRIDDYTGVEEFTDGVFESLDDANDRATDVLQDHYRTACAVDPEVDITIEDWLRKTKRSHNYSVEGCFVMEQYPEIAEYPEIPSCKVRVERHSYHRSHAPTVDTVSAKMEGIDKPSVADESIVIDYDSANDEDDDDDDDDGDDDDDDNDNETETAVYIVKSIPLGQSGESFDYVQSGIHGAYESEEDANQKASDLLSLHYEDLAKQKIREDFERAQKIKIETSTQEEPKPSVNTEAPNTELPPILVRVEKHSLVYEIRGLDRSWSHRSSELQGKYDDADLEAKTNIRFDVDKPSPFIDKTKQNIPDLECRMAMGSPILGTTKKRRIYELCSPAEPPAAKRVAIGRTDEGNGAKLSLQTVTVYELVKEYWESDYERSNAPGCYGQHYVSKTERKTFLRKEGVLDYFLRDILGYQNMRIARRQASLLFALRRVMMDEDGLPAGYDASDDPESEEAIL</sequence>
<reference evidence="2 3" key="1">
    <citation type="journal article" date="2018" name="Nat. Ecol. Evol.">
        <title>Pezizomycetes genomes reveal the molecular basis of ectomycorrhizal truffle lifestyle.</title>
        <authorList>
            <person name="Murat C."/>
            <person name="Payen T."/>
            <person name="Noel B."/>
            <person name="Kuo A."/>
            <person name="Morin E."/>
            <person name="Chen J."/>
            <person name="Kohler A."/>
            <person name="Krizsan K."/>
            <person name="Balestrini R."/>
            <person name="Da Silva C."/>
            <person name="Montanini B."/>
            <person name="Hainaut M."/>
            <person name="Levati E."/>
            <person name="Barry K.W."/>
            <person name="Belfiori B."/>
            <person name="Cichocki N."/>
            <person name="Clum A."/>
            <person name="Dockter R.B."/>
            <person name="Fauchery L."/>
            <person name="Guy J."/>
            <person name="Iotti M."/>
            <person name="Le Tacon F."/>
            <person name="Lindquist E.A."/>
            <person name="Lipzen A."/>
            <person name="Malagnac F."/>
            <person name="Mello A."/>
            <person name="Molinier V."/>
            <person name="Miyauchi S."/>
            <person name="Poulain J."/>
            <person name="Riccioni C."/>
            <person name="Rubini A."/>
            <person name="Sitrit Y."/>
            <person name="Splivallo R."/>
            <person name="Traeger S."/>
            <person name="Wang M."/>
            <person name="Zifcakova L."/>
            <person name="Wipf D."/>
            <person name="Zambonelli A."/>
            <person name="Paolocci F."/>
            <person name="Nowrousian M."/>
            <person name="Ottonello S."/>
            <person name="Baldrian P."/>
            <person name="Spatafora J.W."/>
            <person name="Henrissat B."/>
            <person name="Nagy L.G."/>
            <person name="Aury J.M."/>
            <person name="Wincker P."/>
            <person name="Grigoriev I.V."/>
            <person name="Bonfante P."/>
            <person name="Martin F.M."/>
        </authorList>
    </citation>
    <scope>NUCLEOTIDE SEQUENCE [LARGE SCALE GENOMIC DNA]</scope>
    <source>
        <strain evidence="2 3">RN42</strain>
    </source>
</reference>
<gene>
    <name evidence="2" type="ORF">BJ508DRAFT_63046</name>
</gene>
<accession>A0A3N4INZ6</accession>
<proteinExistence type="predicted"/>
<dbReference type="Proteomes" id="UP000275078">
    <property type="component" value="Unassembled WGS sequence"/>
</dbReference>
<evidence type="ECO:0000256" key="1">
    <source>
        <dbReference type="SAM" id="MobiDB-lite"/>
    </source>
</evidence>
<feature type="region of interest" description="Disordered" evidence="1">
    <location>
        <begin position="162"/>
        <end position="184"/>
    </location>
</feature>
<dbReference type="AlphaFoldDB" id="A0A3N4INZ6"/>
<evidence type="ECO:0000313" key="2">
    <source>
        <dbReference type="EMBL" id="RPA87639.1"/>
    </source>
</evidence>
<protein>
    <submittedName>
        <fullName evidence="2">Uncharacterized protein</fullName>
    </submittedName>
</protein>
<evidence type="ECO:0000313" key="3">
    <source>
        <dbReference type="Proteomes" id="UP000275078"/>
    </source>
</evidence>
<dbReference type="EMBL" id="ML119646">
    <property type="protein sequence ID" value="RPA87639.1"/>
    <property type="molecule type" value="Genomic_DNA"/>
</dbReference>
<organism evidence="2 3">
    <name type="scientific">Ascobolus immersus RN42</name>
    <dbReference type="NCBI Taxonomy" id="1160509"/>
    <lineage>
        <taxon>Eukaryota</taxon>
        <taxon>Fungi</taxon>
        <taxon>Dikarya</taxon>
        <taxon>Ascomycota</taxon>
        <taxon>Pezizomycotina</taxon>
        <taxon>Pezizomycetes</taxon>
        <taxon>Pezizales</taxon>
        <taxon>Ascobolaceae</taxon>
        <taxon>Ascobolus</taxon>
    </lineage>
</organism>